<protein>
    <submittedName>
        <fullName evidence="1">Uncharacterized protein</fullName>
    </submittedName>
</protein>
<name>A0A0E2D945_LEPIR</name>
<sequence length="39" mass="4716">MNPQQNVIVPHFYEIKASRSYRNRPMEHNMIITFSLDHT</sequence>
<comment type="caution">
    <text evidence="1">The sequence shown here is derived from an EMBL/GenBank/DDBJ whole genome shotgun (WGS) entry which is preliminary data.</text>
</comment>
<evidence type="ECO:0000313" key="1">
    <source>
        <dbReference type="EMBL" id="EKR56629.1"/>
    </source>
</evidence>
<evidence type="ECO:0000313" key="2">
    <source>
        <dbReference type="Proteomes" id="UP000001340"/>
    </source>
</evidence>
<reference evidence="1 2" key="1">
    <citation type="submission" date="2012-10" db="EMBL/GenBank/DDBJ databases">
        <authorList>
            <person name="Harkins D.M."/>
            <person name="Durkin A.S."/>
            <person name="Brinkac L.M."/>
            <person name="Haft D.H."/>
            <person name="Selengut J.D."/>
            <person name="Sanka R."/>
            <person name="DePew J."/>
            <person name="Purushe J."/>
            <person name="Chanthongthip A."/>
            <person name="Lattana O."/>
            <person name="Phetsouvanh R."/>
            <person name="Newton P.N."/>
            <person name="Vinetz J.M."/>
            <person name="Sutton G.G."/>
            <person name="Nierman W.C."/>
            <person name="Fouts D.E."/>
        </authorList>
    </citation>
    <scope>NUCLEOTIDE SEQUENCE [LARGE SCALE GENOMIC DNA]</scope>
    <source>
        <strain evidence="1 2">UI 12758</strain>
    </source>
</reference>
<gene>
    <name evidence="1" type="ORF">LEP1GSC105_4478</name>
</gene>
<dbReference type="Proteomes" id="UP000001340">
    <property type="component" value="Unassembled WGS sequence"/>
</dbReference>
<organism evidence="1 2">
    <name type="scientific">Leptospira interrogans str. UI 12758</name>
    <dbReference type="NCBI Taxonomy" id="1049938"/>
    <lineage>
        <taxon>Bacteria</taxon>
        <taxon>Pseudomonadati</taxon>
        <taxon>Spirochaetota</taxon>
        <taxon>Spirochaetia</taxon>
        <taxon>Leptospirales</taxon>
        <taxon>Leptospiraceae</taxon>
        <taxon>Leptospira</taxon>
    </lineage>
</organism>
<proteinExistence type="predicted"/>
<accession>A0A0E2D945</accession>
<dbReference type="EMBL" id="AHNR02000014">
    <property type="protein sequence ID" value="EKR56629.1"/>
    <property type="molecule type" value="Genomic_DNA"/>
</dbReference>
<dbReference type="AlphaFoldDB" id="A0A0E2D945"/>